<proteinExistence type="predicted"/>
<name>A0AAN8BZM5_CHAGU</name>
<organism evidence="2 3">
    <name type="scientific">Champsocephalus gunnari</name>
    <name type="common">Mackerel icefish</name>
    <dbReference type="NCBI Taxonomy" id="52237"/>
    <lineage>
        <taxon>Eukaryota</taxon>
        <taxon>Metazoa</taxon>
        <taxon>Chordata</taxon>
        <taxon>Craniata</taxon>
        <taxon>Vertebrata</taxon>
        <taxon>Euteleostomi</taxon>
        <taxon>Actinopterygii</taxon>
        <taxon>Neopterygii</taxon>
        <taxon>Teleostei</taxon>
        <taxon>Neoteleostei</taxon>
        <taxon>Acanthomorphata</taxon>
        <taxon>Eupercaria</taxon>
        <taxon>Perciformes</taxon>
        <taxon>Notothenioidei</taxon>
        <taxon>Channichthyidae</taxon>
        <taxon>Champsocephalus</taxon>
    </lineage>
</organism>
<evidence type="ECO:0000256" key="1">
    <source>
        <dbReference type="SAM" id="MobiDB-lite"/>
    </source>
</evidence>
<comment type="caution">
    <text evidence="2">The sequence shown here is derived from an EMBL/GenBank/DDBJ whole genome shotgun (WGS) entry which is preliminary data.</text>
</comment>
<reference evidence="2 3" key="1">
    <citation type="journal article" date="2023" name="Mol. Biol. Evol.">
        <title>Genomics of Secondarily Temperate Adaptation in the Only Non-Antarctic Icefish.</title>
        <authorList>
            <person name="Rivera-Colon A.G."/>
            <person name="Rayamajhi N."/>
            <person name="Minhas B.F."/>
            <person name="Madrigal G."/>
            <person name="Bilyk K.T."/>
            <person name="Yoon V."/>
            <person name="Hune M."/>
            <person name="Gregory S."/>
            <person name="Cheng C.H.C."/>
            <person name="Catchen J.M."/>
        </authorList>
    </citation>
    <scope>NUCLEOTIDE SEQUENCE [LARGE SCALE GENOMIC DNA]</scope>
    <source>
        <tissue evidence="2">White muscle</tissue>
    </source>
</reference>
<accession>A0AAN8BZM5</accession>
<dbReference type="Proteomes" id="UP001331515">
    <property type="component" value="Unassembled WGS sequence"/>
</dbReference>
<feature type="region of interest" description="Disordered" evidence="1">
    <location>
        <begin position="9"/>
        <end position="81"/>
    </location>
</feature>
<sequence>MGLLWTLAEFSCSPHRPPKPPQTPTEPTIRTTIRATKPITQKQVVATTKKQAVQSQPRKPDTRNPGTPIRKQPAAPAKPIDHSLLFHLLTNSRGSFISQPMGRLPPRGYGSSSDSSESRETLVRRAGRTNRNQRRTGYSSSEDSSDES</sequence>
<evidence type="ECO:0000313" key="3">
    <source>
        <dbReference type="Proteomes" id="UP001331515"/>
    </source>
</evidence>
<feature type="compositionally biased region" description="Basic residues" evidence="1">
    <location>
        <begin position="125"/>
        <end position="134"/>
    </location>
</feature>
<keyword evidence="3" id="KW-1185">Reference proteome</keyword>
<feature type="region of interest" description="Disordered" evidence="1">
    <location>
        <begin position="95"/>
        <end position="148"/>
    </location>
</feature>
<feature type="compositionally biased region" description="Polar residues" evidence="1">
    <location>
        <begin position="38"/>
        <end position="57"/>
    </location>
</feature>
<dbReference type="EMBL" id="JAURVH010001535">
    <property type="protein sequence ID" value="KAK5893145.1"/>
    <property type="molecule type" value="Genomic_DNA"/>
</dbReference>
<dbReference type="AlphaFoldDB" id="A0AAN8BZM5"/>
<feature type="compositionally biased region" description="Low complexity" evidence="1">
    <location>
        <begin position="25"/>
        <end position="36"/>
    </location>
</feature>
<gene>
    <name evidence="2" type="ORF">CgunFtcFv8_006044</name>
</gene>
<protein>
    <submittedName>
        <fullName evidence="2">Uncharacterized protein</fullName>
    </submittedName>
</protein>
<evidence type="ECO:0000313" key="2">
    <source>
        <dbReference type="EMBL" id="KAK5893145.1"/>
    </source>
</evidence>